<evidence type="ECO:0008006" key="3">
    <source>
        <dbReference type="Google" id="ProtNLM"/>
    </source>
</evidence>
<evidence type="ECO:0000313" key="2">
    <source>
        <dbReference type="Proteomes" id="UP001597474"/>
    </source>
</evidence>
<gene>
    <name evidence="1" type="ORF">ACFSUD_05580</name>
</gene>
<dbReference type="EMBL" id="JBHUMP010000003">
    <property type="protein sequence ID" value="MFD2739029.1"/>
    <property type="molecule type" value="Genomic_DNA"/>
</dbReference>
<accession>A0ABW5U247</accession>
<dbReference type="Proteomes" id="UP001597474">
    <property type="component" value="Unassembled WGS sequence"/>
</dbReference>
<organism evidence="1 2">
    <name type="scientific">Sulfitobacter aestuarii</name>
    <dbReference type="NCBI Taxonomy" id="2161676"/>
    <lineage>
        <taxon>Bacteria</taxon>
        <taxon>Pseudomonadati</taxon>
        <taxon>Pseudomonadota</taxon>
        <taxon>Alphaproteobacteria</taxon>
        <taxon>Rhodobacterales</taxon>
        <taxon>Roseobacteraceae</taxon>
        <taxon>Sulfitobacter</taxon>
    </lineage>
</organism>
<sequence>MNKLFFAAAPLVVAMNAARRDGSDTALTAAPELAPEVTPTAPVHDCGIEGMDLPVGAAFDLALAPGGALVIEDFDPLEDALLIDSPLCGAAEVAAQDVRPEGLVLTLSSGARISLPGVMRPLPADALVLIEPEEEAEAIARDEPASPEVDDPEEAALWQRLAELSASSAA</sequence>
<dbReference type="RefSeq" id="WP_386372268.1">
    <property type="nucleotide sequence ID" value="NZ_JBHUMP010000003.1"/>
</dbReference>
<protein>
    <recommendedName>
        <fullName evidence="3">DUF177 domain-containing protein</fullName>
    </recommendedName>
</protein>
<keyword evidence="2" id="KW-1185">Reference proteome</keyword>
<name>A0ABW5U247_9RHOB</name>
<proteinExistence type="predicted"/>
<reference evidence="2" key="1">
    <citation type="journal article" date="2019" name="Int. J. Syst. Evol. Microbiol.">
        <title>The Global Catalogue of Microorganisms (GCM) 10K type strain sequencing project: providing services to taxonomists for standard genome sequencing and annotation.</title>
        <authorList>
            <consortium name="The Broad Institute Genomics Platform"/>
            <consortium name="The Broad Institute Genome Sequencing Center for Infectious Disease"/>
            <person name="Wu L."/>
            <person name="Ma J."/>
        </authorList>
    </citation>
    <scope>NUCLEOTIDE SEQUENCE [LARGE SCALE GENOMIC DNA]</scope>
    <source>
        <strain evidence="2">TISTR 2562</strain>
    </source>
</reference>
<comment type="caution">
    <text evidence="1">The sequence shown here is derived from an EMBL/GenBank/DDBJ whole genome shotgun (WGS) entry which is preliminary data.</text>
</comment>
<evidence type="ECO:0000313" key="1">
    <source>
        <dbReference type="EMBL" id="MFD2739029.1"/>
    </source>
</evidence>